<keyword evidence="2" id="KW-1185">Reference proteome</keyword>
<reference evidence="1 2" key="1">
    <citation type="submission" date="2019-03" db="EMBL/GenBank/DDBJ databases">
        <title>Seongchinamella monodicae gen. nov., sp. nov., a novel member of the Gammaproteobacteria isolated from a tidal mudflat of beach.</title>
        <authorList>
            <person name="Yang H.G."/>
            <person name="Kang J.W."/>
            <person name="Lee S.D."/>
        </authorList>
    </citation>
    <scope>NUCLEOTIDE SEQUENCE [LARGE SCALE GENOMIC DNA]</scope>
    <source>
        <strain evidence="1 2">GH4-78</strain>
    </source>
</reference>
<comment type="caution">
    <text evidence="1">The sequence shown here is derived from an EMBL/GenBank/DDBJ whole genome shotgun (WGS) entry which is preliminary data.</text>
</comment>
<dbReference type="AlphaFoldDB" id="A0A4R5LQP9"/>
<protein>
    <submittedName>
        <fullName evidence="1">Uncharacterized protein</fullName>
    </submittedName>
</protein>
<name>A0A4R5LQP9_9GAMM</name>
<accession>A0A4R5LQP9</accession>
<dbReference type="RefSeq" id="WP_133214123.1">
    <property type="nucleotide sequence ID" value="NZ_SMSE01000003.1"/>
</dbReference>
<sequence length="154" mass="17237">MAGAPRILFALPAIILAAWMAAGGARTFLLDLTYAATEVELSFWGRETYVPTDSTIGRVGSHLARLRQHQPRHPDYLALEAYYLSWRGFFSADMAERLDLNQQAVDTQYAALQQRPAYRQGWLEMIEYASRTSGGAGMLELAQSRIAALQPERD</sequence>
<dbReference type="EMBL" id="SMSE01000003">
    <property type="protein sequence ID" value="TDG12897.1"/>
    <property type="molecule type" value="Genomic_DNA"/>
</dbReference>
<evidence type="ECO:0000313" key="1">
    <source>
        <dbReference type="EMBL" id="TDG12897.1"/>
    </source>
</evidence>
<evidence type="ECO:0000313" key="2">
    <source>
        <dbReference type="Proteomes" id="UP000295554"/>
    </source>
</evidence>
<organism evidence="1 2">
    <name type="scientific">Seongchinamella unica</name>
    <dbReference type="NCBI Taxonomy" id="2547392"/>
    <lineage>
        <taxon>Bacteria</taxon>
        <taxon>Pseudomonadati</taxon>
        <taxon>Pseudomonadota</taxon>
        <taxon>Gammaproteobacteria</taxon>
        <taxon>Cellvibrionales</taxon>
        <taxon>Halieaceae</taxon>
        <taxon>Seongchinamella</taxon>
    </lineage>
</organism>
<dbReference type="Proteomes" id="UP000295554">
    <property type="component" value="Unassembled WGS sequence"/>
</dbReference>
<dbReference type="OrthoDB" id="9855284at2"/>
<gene>
    <name evidence="1" type="ORF">E2F43_15185</name>
</gene>
<proteinExistence type="predicted"/>